<dbReference type="SUPFAM" id="SSF53474">
    <property type="entry name" value="alpha/beta-Hydrolases"/>
    <property type="match status" value="1"/>
</dbReference>
<name>A0ABR1FDM9_9ASCO</name>
<dbReference type="GeneID" id="90036466"/>
<dbReference type="InterPro" id="IPR000073">
    <property type="entry name" value="AB_hydrolase_1"/>
</dbReference>
<comment type="caution">
    <text evidence="2">The sequence shown here is derived from an EMBL/GenBank/DDBJ whole genome shotgun (WGS) entry which is preliminary data.</text>
</comment>
<keyword evidence="3" id="KW-1185">Reference proteome</keyword>
<dbReference type="RefSeq" id="XP_064770986.1">
    <property type="nucleotide sequence ID" value="XM_064910954.1"/>
</dbReference>
<proteinExistence type="predicted"/>
<evidence type="ECO:0000313" key="3">
    <source>
        <dbReference type="Proteomes" id="UP001498771"/>
    </source>
</evidence>
<evidence type="ECO:0000259" key="1">
    <source>
        <dbReference type="Pfam" id="PF12697"/>
    </source>
</evidence>
<organism evidence="2 3">
    <name type="scientific">Myxozyma melibiosi</name>
    <dbReference type="NCBI Taxonomy" id="54550"/>
    <lineage>
        <taxon>Eukaryota</taxon>
        <taxon>Fungi</taxon>
        <taxon>Dikarya</taxon>
        <taxon>Ascomycota</taxon>
        <taxon>Saccharomycotina</taxon>
        <taxon>Lipomycetes</taxon>
        <taxon>Lipomycetales</taxon>
        <taxon>Lipomycetaceae</taxon>
        <taxon>Myxozyma</taxon>
    </lineage>
</organism>
<dbReference type="GO" id="GO:0016787">
    <property type="term" value="F:hydrolase activity"/>
    <property type="evidence" value="ECO:0007669"/>
    <property type="project" value="UniProtKB-KW"/>
</dbReference>
<evidence type="ECO:0000313" key="2">
    <source>
        <dbReference type="EMBL" id="KAK7207953.1"/>
    </source>
</evidence>
<gene>
    <name evidence="2" type="ORF">BZA70DRAFT_265279</name>
</gene>
<dbReference type="Gene3D" id="3.40.50.1820">
    <property type="entry name" value="alpha/beta hydrolase"/>
    <property type="match status" value="1"/>
</dbReference>
<dbReference type="Proteomes" id="UP001498771">
    <property type="component" value="Unassembled WGS sequence"/>
</dbReference>
<keyword evidence="2" id="KW-0378">Hydrolase</keyword>
<accession>A0ABR1FDM9</accession>
<dbReference type="InterPro" id="IPR029058">
    <property type="entry name" value="AB_hydrolase_fold"/>
</dbReference>
<dbReference type="Pfam" id="PF12697">
    <property type="entry name" value="Abhydrolase_6"/>
    <property type="match status" value="1"/>
</dbReference>
<sequence length="388" mass="43846">MTSAADVFHIERRVFPAAMPRSTTRAVVNPDTDRLEVAAKIYRPKSNPDPRAGDVTIVAAHANGFAKELYEVLFMELLALSEKNGFRIRYIVIADVVSEGESGILNESKLGDHFSWLDCSLDVELMIQILAPPPPLVAMGHSFGGAILFNLATIHPSLFTALIGLDPIMEARVDAEQVAVMPATLSARRHDLWPSKEDARDYFAKRKMYHRFDPRVFELWMEYGVRHLPTKLYPSYPGSPSTKTSDAVTLTTTRYQEVYVFVQPSDPNSSAGPLHRPDSFMVFDKLHKLTSAPILFISGSLSDVSERFHKKLEILKQAEYKVMKDGAHLFPLEYPTETAEWVAPFLGKTLSKYEEQRKADRASGRFPDRFNDYYKKHLKIEAKKPAKL</sequence>
<feature type="domain" description="AB hydrolase-1" evidence="1">
    <location>
        <begin position="58"/>
        <end position="340"/>
    </location>
</feature>
<reference evidence="2 3" key="1">
    <citation type="submission" date="2024-03" db="EMBL/GenBank/DDBJ databases">
        <title>Genome-scale model development and genomic sequencing of the oleaginous clade Lipomyces.</title>
        <authorList>
            <consortium name="Lawrence Berkeley National Laboratory"/>
            <person name="Czajka J.J."/>
            <person name="Han Y."/>
            <person name="Kim J."/>
            <person name="Mondo S.J."/>
            <person name="Hofstad B.A."/>
            <person name="Robles A."/>
            <person name="Haridas S."/>
            <person name="Riley R."/>
            <person name="LaButti K."/>
            <person name="Pangilinan J."/>
            <person name="Andreopoulos W."/>
            <person name="Lipzen A."/>
            <person name="Yan J."/>
            <person name="Wang M."/>
            <person name="Ng V."/>
            <person name="Grigoriev I.V."/>
            <person name="Spatafora J.W."/>
            <person name="Magnuson J.K."/>
            <person name="Baker S.E."/>
            <person name="Pomraning K.R."/>
        </authorList>
    </citation>
    <scope>NUCLEOTIDE SEQUENCE [LARGE SCALE GENOMIC DNA]</scope>
    <source>
        <strain evidence="2 3">Phaff 52-87</strain>
    </source>
</reference>
<dbReference type="EMBL" id="JBBJBU010000001">
    <property type="protein sequence ID" value="KAK7207953.1"/>
    <property type="molecule type" value="Genomic_DNA"/>
</dbReference>
<protein>
    <submittedName>
        <fullName evidence="2">Alpha/Beta hydrolase protein</fullName>
    </submittedName>
</protein>